<reference evidence="4 5" key="1">
    <citation type="submission" date="2016-02" db="EMBL/GenBank/DDBJ databases">
        <title>Draft genome sequence of the strain BR 10247T Bradyrhizobium neotropicale isolated from nodules of Centrolobium paraense.</title>
        <authorList>
            <person name="Simoes-Araujo J.L."/>
            <person name="Barauna A.C."/>
            <person name="Silva K."/>
            <person name="Zilli J.E."/>
        </authorList>
    </citation>
    <scope>NUCLEOTIDE SEQUENCE [LARGE SCALE GENOMIC DNA]</scope>
    <source>
        <strain evidence="4 5">BR 10247</strain>
    </source>
</reference>
<name>A0A176YS27_9BRAD</name>
<proteinExistence type="predicted"/>
<accession>A0A176YS27</accession>
<feature type="region of interest" description="Disordered" evidence="2">
    <location>
        <begin position="82"/>
        <end position="101"/>
    </location>
</feature>
<keyword evidence="1" id="KW-0175">Coiled coil</keyword>
<dbReference type="InterPro" id="IPR049468">
    <property type="entry name" value="Restrct_endonuc-II-like_dom"/>
</dbReference>
<feature type="compositionally biased region" description="Pro residues" evidence="2">
    <location>
        <begin position="46"/>
        <end position="56"/>
    </location>
</feature>
<dbReference type="Pfam" id="PF13086">
    <property type="entry name" value="AAA_11"/>
    <property type="match status" value="1"/>
</dbReference>
<dbReference type="SUPFAM" id="SSF56112">
    <property type="entry name" value="Protein kinase-like (PK-like)"/>
    <property type="match status" value="1"/>
</dbReference>
<organism evidence="4 5">
    <name type="scientific">Bradyrhizobium neotropicale</name>
    <dbReference type="NCBI Taxonomy" id="1497615"/>
    <lineage>
        <taxon>Bacteria</taxon>
        <taxon>Pseudomonadati</taxon>
        <taxon>Pseudomonadota</taxon>
        <taxon>Alphaproteobacteria</taxon>
        <taxon>Hyphomicrobiales</taxon>
        <taxon>Nitrobacteraceae</taxon>
        <taxon>Bradyrhizobium</taxon>
    </lineage>
</organism>
<dbReference type="InterPro" id="IPR000719">
    <property type="entry name" value="Prot_kinase_dom"/>
</dbReference>
<evidence type="ECO:0000313" key="5">
    <source>
        <dbReference type="Proteomes" id="UP000077173"/>
    </source>
</evidence>
<feature type="region of interest" description="Disordered" evidence="2">
    <location>
        <begin position="39"/>
        <end position="64"/>
    </location>
</feature>
<sequence>MIRLCPNCNTDRPVTEIFCEGTLNGQNCGWDLSTVDITSPGATRPKPNPPENPAPSVPTCRNGHQGSPGDLICSVCGEPIIEPHDTRSTTDTDPGPEPERETIVDGWRLQDRIVSSSAVRERFVATRDSDGRRGILTLYAAGSEPDQAIYDLLSKLPRDHVPEFFATGRWQDRAYEVAEEFSGGTLADFAVDPADQAAMGKLVGELAQAVHSLTEAGLRHRDLRPSVIFVRSREPLDLVIGGFGSARLSEFDLDIVSPLETTRYMAPEAIAGGVAPASDWWSMGMILLEKITQGACFEGINEQAFLIHILTNGVHLPESLDDRINTLLRGLLARDRRQRWQWKEVQAWLRGETVSAPAAETAGDTEGRTSISLSGKQYRSANMFALAAAEAANWDQAKVLVLRGAVASWASEAGFEAAISAGLRQILRTEGLQEDLKLSISLKTLNPSMPLIVRGNIVTPGWLLDHPTDGYSLITGPAPDLLRKIDPDDWLWRLKVRSDTVRKRLDQLEITVDEDALRVHLLSTSMARLEALWEERRKLFPDTDHAGVAALTERRISAEEDLLILLSATSNQFRSVAEVIEEAKKEASAAGLGDFSPEEATTLLGRPRREIYQAIDERIQNFARCGIKEADEWADQFRLDRRMPLGRALALLSVPDETWKPLPKQGYVSTILDFFAKRISGGVLRGPLTRMLIGKSARIDLTELDTSRVPATEILDQLLGRTNRTVNIDPAAFAEDDGLERRLRSLHSHALLYKRDTGIDGLYLGFPFLIMRDSRPNARPRIAPVLLWPARVNPEVGNRGHVALGYGRERNPDTEIEHVVINPALEGMVGIPEARRWQEAANELLTHTSLSVQAVMDAFSRLAKPVGNQLTALPGKDVTVGSQERQLVPAAVLFHLAFMGQAVMKDLETLRGAPPTATALEAALRLNEQRVAPSASLQVKEVDRYFTADSDPSQEAAVIEARQAPGLVIEGPPGTGKSQTIVNMVADAIGMRKSLLVICQKQAALDVVRKRLEKERLADRFVMITDVNRDRESIVGAIRSQVQVLHNLPPGSSPAWKRERERLAARIETLETELDRRQTALHSVDDRTGLSYRTLLGEMLEIEEGSPKPLDVPELRPLLSGLHPTEVATIEENCGPLAKFWLPAKFEDNPLSALKPFNPDRGTAAAVALHLQAFQEADARRAETDAETSDCLRISDPIAFQSWLVEANDLRTISDSVCSNLARLRPLFRGADGGTSQAARMLDRLLRIKEIFSSLDGPSYKTTFCSKLIALNEEDLRSAAELAGRVRLPASGLQWMNPLHWLRKRRVREVLSSLQLPQGADAIGSLYYAAELELALREPRRELDQYFNVLFGRAPNLDLSPGKLADFAESLHSFLDGLSGHNSLIDRCPSRSELDRVVSTGNTEELGLFFERGDRTLRRQEAREESRAALERLRTYFDELWLGSRRSSIENGRSNASAVAQIVQSLPMLTSYQEFRLRSARLGDKERAIFATLRSRESELSELPSDDLDSCIRATIGREARLEWKAFMEADNPDVLFDGGEMEAKVKSLAEADAQIRHYNRDLLVQGIDAGKVRPPSDWDPITKLRGPRALRLREFIDRAVPLGLFALRPVWLMTPDVASRVLQPRPGLFDTVIFDEASQMPVEYALPSLFRSKLVVVSGDEKQMPPTSFFASKVENDEAAIFDGDEPEEGATEEERDAFAETWNRREIKDCPDLLQLARSVLRTRTLQVHYRSKYRELISFSNASFYANGLSVPVRHPEETIRRLKPIEVVRSDGTYKSQTNEKEATNVVEYLSELWEDPSPPSVGVVTFNRKQADAIEDALEDRAEDDAAFRDALMRERERTENGEDMGFFVKNVENVQGDERDVIVFSTTFGRNEHGAFRKSFGALGHAGGERRLNVAVTRAREKVLIVTSMPISEISDLLTRRSGPRVPRDYLQGYLEYARTVSEGLAESGKTLLERMVTEQRPHHEAGDQDDDGFTKSVKAFLEANGWKPSRARDGGAFSLDFAVTDPRTGLYAIGVECDAPRHRLLERARAREIWRPRVLGRAVPYVHRVSSYAWTHAGDAERLRLKNAVENALRGGGLQ</sequence>
<evidence type="ECO:0000256" key="2">
    <source>
        <dbReference type="SAM" id="MobiDB-lite"/>
    </source>
</evidence>
<comment type="caution">
    <text evidence="4">The sequence shown here is derived from an EMBL/GenBank/DDBJ whole genome shotgun (WGS) entry which is preliminary data.</text>
</comment>
<dbReference type="EMBL" id="LSEF01000099">
    <property type="protein sequence ID" value="OAF09233.1"/>
    <property type="molecule type" value="Genomic_DNA"/>
</dbReference>
<dbReference type="Gene3D" id="1.10.510.10">
    <property type="entry name" value="Transferase(Phosphotransferase) domain 1"/>
    <property type="match status" value="1"/>
</dbReference>
<protein>
    <submittedName>
        <fullName evidence="4">Histidine kinase</fullName>
    </submittedName>
</protein>
<dbReference type="Pfam" id="PF13087">
    <property type="entry name" value="AAA_12"/>
    <property type="match status" value="1"/>
</dbReference>
<dbReference type="Pfam" id="PF00069">
    <property type="entry name" value="Pkinase"/>
    <property type="match status" value="1"/>
</dbReference>
<dbReference type="InterPro" id="IPR025103">
    <property type="entry name" value="DUF4011"/>
</dbReference>
<dbReference type="GO" id="GO:0005524">
    <property type="term" value="F:ATP binding"/>
    <property type="evidence" value="ECO:0007669"/>
    <property type="project" value="InterPro"/>
</dbReference>
<dbReference type="PANTHER" id="PTHR10887">
    <property type="entry name" value="DNA2/NAM7 HELICASE FAMILY"/>
    <property type="match status" value="1"/>
</dbReference>
<feature type="domain" description="Protein kinase" evidence="3">
    <location>
        <begin position="108"/>
        <end position="349"/>
    </location>
</feature>
<dbReference type="GO" id="GO:0004386">
    <property type="term" value="F:helicase activity"/>
    <property type="evidence" value="ECO:0007669"/>
    <property type="project" value="InterPro"/>
</dbReference>
<dbReference type="InterPro" id="IPR045055">
    <property type="entry name" value="DNA2/NAM7-like"/>
</dbReference>
<keyword evidence="4" id="KW-0418">Kinase</keyword>
<dbReference type="Gene3D" id="3.40.50.300">
    <property type="entry name" value="P-loop containing nucleotide triphosphate hydrolases"/>
    <property type="match status" value="3"/>
</dbReference>
<dbReference type="PROSITE" id="PS50011">
    <property type="entry name" value="PROTEIN_KINASE_DOM"/>
    <property type="match status" value="1"/>
</dbReference>
<keyword evidence="5" id="KW-1185">Reference proteome</keyword>
<keyword evidence="4" id="KW-0808">Transferase</keyword>
<dbReference type="GO" id="GO:0004672">
    <property type="term" value="F:protein kinase activity"/>
    <property type="evidence" value="ECO:0007669"/>
    <property type="project" value="InterPro"/>
</dbReference>
<gene>
    <name evidence="4" type="ORF">AXW67_26925</name>
</gene>
<dbReference type="Pfam" id="PF18741">
    <property type="entry name" value="MTES_1575"/>
    <property type="match status" value="1"/>
</dbReference>
<dbReference type="Proteomes" id="UP000077173">
    <property type="component" value="Unassembled WGS sequence"/>
</dbReference>
<dbReference type="InterPro" id="IPR041679">
    <property type="entry name" value="DNA2/NAM7-like_C"/>
</dbReference>
<dbReference type="InterPro" id="IPR027417">
    <property type="entry name" value="P-loop_NTPase"/>
</dbReference>
<evidence type="ECO:0000313" key="4">
    <source>
        <dbReference type="EMBL" id="OAF09233.1"/>
    </source>
</evidence>
<dbReference type="CDD" id="cd18808">
    <property type="entry name" value="SF1_C_Upf1"/>
    <property type="match status" value="1"/>
</dbReference>
<dbReference type="SUPFAM" id="SSF52540">
    <property type="entry name" value="P-loop containing nucleoside triphosphate hydrolases"/>
    <property type="match status" value="1"/>
</dbReference>
<dbReference type="InterPro" id="IPR011009">
    <property type="entry name" value="Kinase-like_dom_sf"/>
</dbReference>
<evidence type="ECO:0000256" key="1">
    <source>
        <dbReference type="SAM" id="Coils"/>
    </source>
</evidence>
<dbReference type="InterPro" id="IPR047187">
    <property type="entry name" value="SF1_C_Upf1"/>
</dbReference>
<dbReference type="SMART" id="SM00220">
    <property type="entry name" value="S_TKc"/>
    <property type="match status" value="1"/>
</dbReference>
<evidence type="ECO:0000259" key="3">
    <source>
        <dbReference type="PROSITE" id="PS50011"/>
    </source>
</evidence>
<dbReference type="InterPro" id="IPR041677">
    <property type="entry name" value="DNA2/NAM7_AAA_11"/>
</dbReference>
<feature type="coiled-coil region" evidence="1">
    <location>
        <begin position="1053"/>
        <end position="1080"/>
    </location>
</feature>
<dbReference type="Pfam" id="PF13195">
    <property type="entry name" value="DUF4011"/>
    <property type="match status" value="1"/>
</dbReference>